<dbReference type="RefSeq" id="XP_040710286.1">
    <property type="nucleotide sequence ID" value="XM_040853430.1"/>
</dbReference>
<feature type="region of interest" description="Disordered" evidence="1">
    <location>
        <begin position="56"/>
        <end position="78"/>
    </location>
</feature>
<accession>A0A1Y2DBY5</accession>
<gene>
    <name evidence="2" type="ORF">BCR38DRAFT_116400</name>
</gene>
<proteinExistence type="predicted"/>
<keyword evidence="3" id="KW-1185">Reference proteome</keyword>
<comment type="caution">
    <text evidence="2">The sequence shown here is derived from an EMBL/GenBank/DDBJ whole genome shotgun (WGS) entry which is preliminary data.</text>
</comment>
<dbReference type="Proteomes" id="UP000193689">
    <property type="component" value="Unassembled WGS sequence"/>
</dbReference>
<name>A0A1Y2DBY5_9PEZI</name>
<sequence>MDPVTPGWPTSLIAYHSPIARSHGAGRHNTLNANLKKYELGDSTLLTQVLVRNSGFEQHPRPTPRPGIRSPPSQQTSTCNTAKRRVGVLPIYRSPSYTTRYTTIQLINRWASFGVQFRTLRWPIWQPNQPPVNPPVWTPDGGLKLQLHLQLWGCRDIILSPAVVQCDFDPNQPGLYTIQTTALTNLQLASLSVRSFLNHAIPIPSGILCSDTMREIAYGLIAHGLINNTSS</sequence>
<evidence type="ECO:0000313" key="3">
    <source>
        <dbReference type="Proteomes" id="UP000193689"/>
    </source>
</evidence>
<dbReference type="GeneID" id="63769642"/>
<evidence type="ECO:0000313" key="2">
    <source>
        <dbReference type="EMBL" id="ORY56707.1"/>
    </source>
</evidence>
<evidence type="ECO:0000256" key="1">
    <source>
        <dbReference type="SAM" id="MobiDB-lite"/>
    </source>
</evidence>
<dbReference type="InParanoid" id="A0A1Y2DBY5"/>
<reference evidence="2 3" key="1">
    <citation type="submission" date="2016-07" db="EMBL/GenBank/DDBJ databases">
        <title>Pervasive Adenine N6-methylation of Active Genes in Fungi.</title>
        <authorList>
            <consortium name="DOE Joint Genome Institute"/>
            <person name="Mondo S.J."/>
            <person name="Dannebaum R.O."/>
            <person name="Kuo R.C."/>
            <person name="Labutti K."/>
            <person name="Haridas S."/>
            <person name="Kuo A."/>
            <person name="Salamov A."/>
            <person name="Ahrendt S.R."/>
            <person name="Lipzen A."/>
            <person name="Sullivan W."/>
            <person name="Andreopoulos W.B."/>
            <person name="Clum A."/>
            <person name="Lindquist E."/>
            <person name="Daum C."/>
            <person name="Ramamoorthy G.K."/>
            <person name="Gryganskyi A."/>
            <person name="Culley D."/>
            <person name="Magnuson J.K."/>
            <person name="James T.Y."/>
            <person name="O'Malley M.A."/>
            <person name="Stajich J.E."/>
            <person name="Spatafora J.W."/>
            <person name="Visel A."/>
            <person name="Grigoriev I.V."/>
        </authorList>
    </citation>
    <scope>NUCLEOTIDE SEQUENCE [LARGE SCALE GENOMIC DNA]</scope>
    <source>
        <strain evidence="2 3">CBS 129021</strain>
    </source>
</reference>
<dbReference type="AlphaFoldDB" id="A0A1Y2DBY5"/>
<organism evidence="2 3">
    <name type="scientific">Pseudomassariella vexata</name>
    <dbReference type="NCBI Taxonomy" id="1141098"/>
    <lineage>
        <taxon>Eukaryota</taxon>
        <taxon>Fungi</taxon>
        <taxon>Dikarya</taxon>
        <taxon>Ascomycota</taxon>
        <taxon>Pezizomycotina</taxon>
        <taxon>Sordariomycetes</taxon>
        <taxon>Xylariomycetidae</taxon>
        <taxon>Amphisphaeriales</taxon>
        <taxon>Pseudomassariaceae</taxon>
        <taxon>Pseudomassariella</taxon>
    </lineage>
</organism>
<protein>
    <submittedName>
        <fullName evidence="2">Uncharacterized protein</fullName>
    </submittedName>
</protein>
<dbReference type="EMBL" id="MCFJ01000022">
    <property type="protein sequence ID" value="ORY56707.1"/>
    <property type="molecule type" value="Genomic_DNA"/>
</dbReference>